<evidence type="ECO:0000256" key="4">
    <source>
        <dbReference type="PIRSR" id="PIRSR001112-1"/>
    </source>
</evidence>
<keyword evidence="2" id="KW-0058">Aromatic hydrocarbons catabolism</keyword>
<sequence>MSQITPYKINVDEKCLAKLKQKLELVDFPEELEGAGWTYGASLSEIKSLTKYWLETFSWRTTEAKLNELSHFITPITVQGFKPVDIHFVHQKSEDPNAIPLLFVHGWPGSFIEVTKMLPLLKKGEGEGKRAFHVVAPSMANYGFSGRVTEKGWGIGQHAEALHKLMLNLGYDRYVTQGGDWGAFVTRTIGLKYPDHCKANHINMISAAEPVWTAENPKPEYSEDEKEGMATQQAFRAEGSGYLAIQGSKPATLAFSLQDSPVGLLAWIYEKLHTWTDSYPWTPEQILTWISIYYFSTAGPYAGIYTYYEAMHDPVLNFSAFQQYIDLPLGVAAFPKEMINSPESWWGTMGPIVHRKRFEKGGHFAAWERPEDLVGCLWEMFGEEGPVGKI</sequence>
<dbReference type="InterPro" id="IPR016292">
    <property type="entry name" value="Epoxide_hydrolase"/>
</dbReference>
<feature type="domain" description="Epoxide hydrolase N-terminal" evidence="5">
    <location>
        <begin position="4"/>
        <end position="114"/>
    </location>
</feature>
<dbReference type="PANTHER" id="PTHR21661">
    <property type="entry name" value="EPOXIDE HYDROLASE 1-RELATED"/>
    <property type="match status" value="1"/>
</dbReference>
<dbReference type="InterPro" id="IPR000639">
    <property type="entry name" value="Epox_hydrolase-like"/>
</dbReference>
<dbReference type="EMBL" id="KQ947431">
    <property type="protein sequence ID" value="KUJ09565.1"/>
    <property type="molecule type" value="Genomic_DNA"/>
</dbReference>
<protein>
    <submittedName>
        <fullName evidence="6">Alpha/beta-hydrolase</fullName>
    </submittedName>
</protein>
<evidence type="ECO:0000313" key="7">
    <source>
        <dbReference type="Proteomes" id="UP000070700"/>
    </source>
</evidence>
<dbReference type="InterPro" id="IPR029058">
    <property type="entry name" value="AB_hydrolase_fold"/>
</dbReference>
<dbReference type="RefSeq" id="XP_018063920.1">
    <property type="nucleotide sequence ID" value="XM_018206380.1"/>
</dbReference>
<dbReference type="GO" id="GO:0097176">
    <property type="term" value="P:epoxide metabolic process"/>
    <property type="evidence" value="ECO:0007669"/>
    <property type="project" value="TreeGrafter"/>
</dbReference>
<evidence type="ECO:0000256" key="1">
    <source>
        <dbReference type="ARBA" id="ARBA00010088"/>
    </source>
</evidence>
<evidence type="ECO:0000256" key="2">
    <source>
        <dbReference type="ARBA" id="ARBA00022797"/>
    </source>
</evidence>
<dbReference type="OrthoDB" id="7130006at2759"/>
<gene>
    <name evidence="6" type="ORF">LY89DRAFT_272907</name>
</gene>
<dbReference type="PIRSF" id="PIRSF001112">
    <property type="entry name" value="Epoxide_hydrolase"/>
    <property type="match status" value="1"/>
</dbReference>
<dbReference type="KEGG" id="psco:LY89DRAFT_272907"/>
<dbReference type="Pfam" id="PF06441">
    <property type="entry name" value="EHN"/>
    <property type="match status" value="1"/>
</dbReference>
<dbReference type="InParanoid" id="A0A132BAX0"/>
<dbReference type="Proteomes" id="UP000070700">
    <property type="component" value="Unassembled WGS sequence"/>
</dbReference>
<accession>A0A132BAX0</accession>
<dbReference type="AlphaFoldDB" id="A0A132BAX0"/>
<proteinExistence type="inferred from homology"/>
<reference evidence="6 7" key="1">
    <citation type="submission" date="2015-10" db="EMBL/GenBank/DDBJ databases">
        <title>Full genome of DAOMC 229536 Phialocephala scopiformis, a fungal endophyte of spruce producing the potent anti-insectan compound rugulosin.</title>
        <authorList>
            <consortium name="DOE Joint Genome Institute"/>
            <person name="Walker A.K."/>
            <person name="Frasz S.L."/>
            <person name="Seifert K.A."/>
            <person name="Miller J.D."/>
            <person name="Mondo S.J."/>
            <person name="Labutti K."/>
            <person name="Lipzen A."/>
            <person name="Dockter R."/>
            <person name="Kennedy M."/>
            <person name="Grigoriev I.V."/>
            <person name="Spatafora J.W."/>
        </authorList>
    </citation>
    <scope>NUCLEOTIDE SEQUENCE [LARGE SCALE GENOMIC DNA]</scope>
    <source>
        <strain evidence="6 7">CBS 120377</strain>
    </source>
</reference>
<evidence type="ECO:0000259" key="5">
    <source>
        <dbReference type="Pfam" id="PF06441"/>
    </source>
</evidence>
<dbReference type="PANTHER" id="PTHR21661:SF35">
    <property type="entry name" value="EPOXIDE HYDROLASE"/>
    <property type="match status" value="1"/>
</dbReference>
<evidence type="ECO:0000313" key="6">
    <source>
        <dbReference type="EMBL" id="KUJ09565.1"/>
    </source>
</evidence>
<feature type="active site" description="Proton donor" evidence="4">
    <location>
        <position position="307"/>
    </location>
</feature>
<dbReference type="InterPro" id="IPR010497">
    <property type="entry name" value="Epoxide_hydro_N"/>
</dbReference>
<keyword evidence="3 6" id="KW-0378">Hydrolase</keyword>
<dbReference type="Gene3D" id="3.40.50.1820">
    <property type="entry name" value="alpha/beta hydrolase"/>
    <property type="match status" value="1"/>
</dbReference>
<name>A0A132BAX0_MOLSC</name>
<feature type="active site" description="Nucleophile" evidence="4">
    <location>
        <position position="180"/>
    </location>
</feature>
<dbReference type="GO" id="GO:0004301">
    <property type="term" value="F:epoxide hydrolase activity"/>
    <property type="evidence" value="ECO:0007669"/>
    <property type="project" value="TreeGrafter"/>
</dbReference>
<dbReference type="PRINTS" id="PR00412">
    <property type="entry name" value="EPOXHYDRLASE"/>
</dbReference>
<keyword evidence="7" id="KW-1185">Reference proteome</keyword>
<feature type="active site" description="Proton acceptor" evidence="4">
    <location>
        <position position="363"/>
    </location>
</feature>
<comment type="similarity">
    <text evidence="1">Belongs to the peptidase S33 family.</text>
</comment>
<organism evidence="6 7">
    <name type="scientific">Mollisia scopiformis</name>
    <name type="common">Conifer needle endophyte fungus</name>
    <name type="synonym">Phialocephala scopiformis</name>
    <dbReference type="NCBI Taxonomy" id="149040"/>
    <lineage>
        <taxon>Eukaryota</taxon>
        <taxon>Fungi</taxon>
        <taxon>Dikarya</taxon>
        <taxon>Ascomycota</taxon>
        <taxon>Pezizomycotina</taxon>
        <taxon>Leotiomycetes</taxon>
        <taxon>Helotiales</taxon>
        <taxon>Mollisiaceae</taxon>
        <taxon>Mollisia</taxon>
    </lineage>
</organism>
<evidence type="ECO:0000256" key="3">
    <source>
        <dbReference type="ARBA" id="ARBA00022801"/>
    </source>
</evidence>
<dbReference type="SUPFAM" id="SSF53474">
    <property type="entry name" value="alpha/beta-Hydrolases"/>
    <property type="match status" value="1"/>
</dbReference>
<dbReference type="GeneID" id="28816106"/>